<dbReference type="Proteomes" id="UP001153954">
    <property type="component" value="Unassembled WGS sequence"/>
</dbReference>
<reference evidence="1" key="1">
    <citation type="submission" date="2022-03" db="EMBL/GenBank/DDBJ databases">
        <authorList>
            <person name="Tunstrom K."/>
        </authorList>
    </citation>
    <scope>NUCLEOTIDE SEQUENCE</scope>
</reference>
<comment type="caution">
    <text evidence="1">The sequence shown here is derived from an EMBL/GenBank/DDBJ whole genome shotgun (WGS) entry which is preliminary data.</text>
</comment>
<dbReference type="AlphaFoldDB" id="A0AAU9U1Y9"/>
<evidence type="ECO:0000313" key="1">
    <source>
        <dbReference type="EMBL" id="CAH2092103.1"/>
    </source>
</evidence>
<name>A0AAU9U1Y9_EUPED</name>
<gene>
    <name evidence="1" type="ORF">EEDITHA_LOCUS7896</name>
</gene>
<evidence type="ECO:0000313" key="2">
    <source>
        <dbReference type="Proteomes" id="UP001153954"/>
    </source>
</evidence>
<sequence>MMSSPTESPEGEVLNTLPPMVINNTRIKLKAEQVSIIASAYKPKKKQIHDQRNNIERMQPQPIYPLKLVYLPKELYLEIDNATIVHNLRVWNASMRSLYVSCTGFYDKSEHLGASCCYHPRTRSLLAPGLATDFYIKAVPKNFAPVRSLRLVLQLAAAYKRDNVIIYFSVPIVITFLKFIPPCLHGEGG</sequence>
<accession>A0AAU9U1Y9</accession>
<protein>
    <recommendedName>
        <fullName evidence="3">MSP domain-containing protein</fullName>
    </recommendedName>
</protein>
<dbReference type="EMBL" id="CAKOGL010000011">
    <property type="protein sequence ID" value="CAH2092103.1"/>
    <property type="molecule type" value="Genomic_DNA"/>
</dbReference>
<organism evidence="1 2">
    <name type="scientific">Euphydryas editha</name>
    <name type="common">Edith's checkerspot</name>
    <dbReference type="NCBI Taxonomy" id="104508"/>
    <lineage>
        <taxon>Eukaryota</taxon>
        <taxon>Metazoa</taxon>
        <taxon>Ecdysozoa</taxon>
        <taxon>Arthropoda</taxon>
        <taxon>Hexapoda</taxon>
        <taxon>Insecta</taxon>
        <taxon>Pterygota</taxon>
        <taxon>Neoptera</taxon>
        <taxon>Endopterygota</taxon>
        <taxon>Lepidoptera</taxon>
        <taxon>Glossata</taxon>
        <taxon>Ditrysia</taxon>
        <taxon>Papilionoidea</taxon>
        <taxon>Nymphalidae</taxon>
        <taxon>Nymphalinae</taxon>
        <taxon>Euphydryas</taxon>
    </lineage>
</organism>
<keyword evidence="2" id="KW-1185">Reference proteome</keyword>
<proteinExistence type="predicted"/>
<evidence type="ECO:0008006" key="3">
    <source>
        <dbReference type="Google" id="ProtNLM"/>
    </source>
</evidence>